<evidence type="ECO:0000313" key="6">
    <source>
        <dbReference type="Proteomes" id="UP000581135"/>
    </source>
</evidence>
<dbReference type="GO" id="GO:0031317">
    <property type="term" value="C:tripartite ATP-independent periplasmic transporter complex"/>
    <property type="evidence" value="ECO:0007669"/>
    <property type="project" value="InterPro"/>
</dbReference>
<gene>
    <name evidence="5" type="ORF">FHR98_000487</name>
</gene>
<evidence type="ECO:0000256" key="3">
    <source>
        <dbReference type="PIRSR" id="PIRSR039026-2"/>
    </source>
</evidence>
<feature type="chain" id="PRO_5032748285" evidence="4">
    <location>
        <begin position="28"/>
        <end position="351"/>
    </location>
</feature>
<dbReference type="Pfam" id="PF03480">
    <property type="entry name" value="DctP"/>
    <property type="match status" value="1"/>
</dbReference>
<dbReference type="InterPro" id="IPR038404">
    <property type="entry name" value="TRAP_DctP_sf"/>
</dbReference>
<organism evidence="5 6">
    <name type="scientific">Limibacillus halophilus</name>
    <dbReference type="NCBI Taxonomy" id="1579333"/>
    <lineage>
        <taxon>Bacteria</taxon>
        <taxon>Pseudomonadati</taxon>
        <taxon>Pseudomonadota</taxon>
        <taxon>Alphaproteobacteria</taxon>
        <taxon>Rhodospirillales</taxon>
        <taxon>Rhodovibrionaceae</taxon>
        <taxon>Limibacillus</taxon>
    </lineage>
</organism>
<feature type="binding site" evidence="3">
    <location>
        <position position="213"/>
    </location>
    <ligand>
        <name>Na(+)</name>
        <dbReference type="ChEBI" id="CHEBI:29101"/>
    </ligand>
</feature>
<keyword evidence="6" id="KW-1185">Reference proteome</keyword>
<proteinExistence type="predicted"/>
<accession>A0A839SP43</accession>
<keyword evidence="3" id="KW-0479">Metal-binding</keyword>
<feature type="binding site" evidence="3">
    <location>
        <position position="238"/>
    </location>
    <ligand>
        <name>substrate</name>
    </ligand>
</feature>
<sequence>MLKHFAPRVLAGAALAVTLAVTGLANAQEHKFKMATAWSGGPLTDIGAQAFADRVKETSGGRIEIEVFPSGTLGPGLKVSETVKNGVADMGHTWVGYDWGADTTAVLFGGYAGSFDSERMLHWLYRAGGAELHAQWRDEQFGLVAMPLFIRTSEVFLHSRKPVRTLEDLQGLKLRTAGAWLDISQSMGAAPVTMPGGDVYPALERGTIDATEWGTLWENLSPGFYRVTKYVIIPGVHQPTAPFELVVNKDSWAKLSEADQKLISDAAFYTTMNSWLTIGQEDAKALEVYRQEGNEIVELDAEVQIAAHNAGIAWAEKQAEGNEWFRKVLDHQKAFADLWKDANRYRNVKTE</sequence>
<dbReference type="AlphaFoldDB" id="A0A839SP43"/>
<dbReference type="RefSeq" id="WP_183415025.1">
    <property type="nucleotide sequence ID" value="NZ_JACHXA010000001.1"/>
</dbReference>
<dbReference type="PANTHER" id="PTHR33376">
    <property type="match status" value="1"/>
</dbReference>
<dbReference type="NCBIfam" id="NF037995">
    <property type="entry name" value="TRAP_S1"/>
    <property type="match status" value="1"/>
</dbReference>
<dbReference type="Gene3D" id="3.40.190.170">
    <property type="entry name" value="Bacterial extracellular solute-binding protein, family 7"/>
    <property type="match status" value="1"/>
</dbReference>
<evidence type="ECO:0000313" key="5">
    <source>
        <dbReference type="EMBL" id="MBB3064222.1"/>
    </source>
</evidence>
<dbReference type="InterPro" id="IPR026289">
    <property type="entry name" value="SBP_TakP-like"/>
</dbReference>
<dbReference type="Proteomes" id="UP000581135">
    <property type="component" value="Unassembled WGS sequence"/>
</dbReference>
<dbReference type="PIRSF" id="PIRSF039026">
    <property type="entry name" value="SiaP"/>
    <property type="match status" value="1"/>
</dbReference>
<name>A0A839SP43_9PROT</name>
<dbReference type="GO" id="GO:0055085">
    <property type="term" value="P:transmembrane transport"/>
    <property type="evidence" value="ECO:0007669"/>
    <property type="project" value="InterPro"/>
</dbReference>
<dbReference type="PANTHER" id="PTHR33376:SF5">
    <property type="entry name" value="EXTRACYTOPLASMIC SOLUTE RECEPTOR PROTEIN"/>
    <property type="match status" value="1"/>
</dbReference>
<comment type="caution">
    <text evidence="5">The sequence shown here is derived from an EMBL/GenBank/DDBJ whole genome shotgun (WGS) entry which is preliminary data.</text>
</comment>
<evidence type="ECO:0000256" key="2">
    <source>
        <dbReference type="PIRSR" id="PIRSR039026-1"/>
    </source>
</evidence>
<dbReference type="EMBL" id="JACHXA010000001">
    <property type="protein sequence ID" value="MBB3064222.1"/>
    <property type="molecule type" value="Genomic_DNA"/>
</dbReference>
<feature type="binding site" evidence="2">
    <location>
        <position position="175"/>
    </location>
    <ligand>
        <name>substrate</name>
    </ligand>
</feature>
<evidence type="ECO:0000256" key="4">
    <source>
        <dbReference type="SAM" id="SignalP"/>
    </source>
</evidence>
<dbReference type="GO" id="GO:0046872">
    <property type="term" value="F:metal ion binding"/>
    <property type="evidence" value="ECO:0007669"/>
    <property type="project" value="UniProtKB-KW"/>
</dbReference>
<feature type="binding site" evidence="3">
    <location>
        <position position="212"/>
    </location>
    <ligand>
        <name>substrate</name>
    </ligand>
</feature>
<feature type="binding site" evidence="2">
    <location>
        <position position="154"/>
    </location>
    <ligand>
        <name>substrate</name>
    </ligand>
</feature>
<evidence type="ECO:0000256" key="1">
    <source>
        <dbReference type="ARBA" id="ARBA00022729"/>
    </source>
</evidence>
<protein>
    <submittedName>
        <fullName evidence="5">TRAP-type mannitol/chloroaromatic compound transport system substrate-binding protein</fullName>
    </submittedName>
</protein>
<feature type="signal peptide" evidence="4">
    <location>
        <begin position="1"/>
        <end position="27"/>
    </location>
</feature>
<reference evidence="5 6" key="1">
    <citation type="submission" date="2020-08" db="EMBL/GenBank/DDBJ databases">
        <title>Genomic Encyclopedia of Type Strains, Phase III (KMG-III): the genomes of soil and plant-associated and newly described type strains.</title>
        <authorList>
            <person name="Whitman W."/>
        </authorList>
    </citation>
    <scope>NUCLEOTIDE SEQUENCE [LARGE SCALE GENOMIC DNA]</scope>
    <source>
        <strain evidence="5 6">CECT 8803</strain>
    </source>
</reference>
<dbReference type="Gene3D" id="3.40.190.10">
    <property type="entry name" value="Periplasmic binding protein-like II"/>
    <property type="match status" value="1"/>
</dbReference>
<dbReference type="InterPro" id="IPR018389">
    <property type="entry name" value="DctP_fam"/>
</dbReference>
<keyword evidence="1 4" id="KW-0732">Signal</keyword>